<evidence type="ECO:0008006" key="3">
    <source>
        <dbReference type="Google" id="ProtNLM"/>
    </source>
</evidence>
<evidence type="ECO:0000313" key="1">
    <source>
        <dbReference type="EMBL" id="NMP33278.1"/>
    </source>
</evidence>
<protein>
    <recommendedName>
        <fullName evidence="3">STAS/SEC14 domain-containing protein</fullName>
    </recommendedName>
</protein>
<organism evidence="1 2">
    <name type="scientific">Thalassotalea algicola</name>
    <dbReference type="NCBI Taxonomy" id="2716224"/>
    <lineage>
        <taxon>Bacteria</taxon>
        <taxon>Pseudomonadati</taxon>
        <taxon>Pseudomonadota</taxon>
        <taxon>Gammaproteobacteria</taxon>
        <taxon>Alteromonadales</taxon>
        <taxon>Colwelliaceae</taxon>
        <taxon>Thalassotalea</taxon>
    </lineage>
</organism>
<name>A0A7Y0LFB7_9GAMM</name>
<dbReference type="EMBL" id="JABBXH010000007">
    <property type="protein sequence ID" value="NMP33278.1"/>
    <property type="molecule type" value="Genomic_DNA"/>
</dbReference>
<comment type="caution">
    <text evidence="1">The sequence shown here is derived from an EMBL/GenBank/DDBJ whole genome shotgun (WGS) entry which is preliminary data.</text>
</comment>
<evidence type="ECO:0000313" key="2">
    <source>
        <dbReference type="Proteomes" id="UP000568664"/>
    </source>
</evidence>
<dbReference type="RefSeq" id="WP_169076597.1">
    <property type="nucleotide sequence ID" value="NZ_JABBXH010000007.1"/>
</dbReference>
<reference evidence="1 2" key="1">
    <citation type="submission" date="2020-04" db="EMBL/GenBank/DDBJ databases">
        <title>Thalassotalea sp. M1531, isolated from the surface of marine red alga.</title>
        <authorList>
            <person name="Pang L."/>
            <person name="Lu D.-C."/>
        </authorList>
    </citation>
    <scope>NUCLEOTIDE SEQUENCE [LARGE SCALE GENOMIC DNA]</scope>
    <source>
        <strain evidence="1 2">M1531</strain>
    </source>
</reference>
<accession>A0A7Y0LFB7</accession>
<keyword evidence="2" id="KW-1185">Reference proteome</keyword>
<dbReference type="Proteomes" id="UP000568664">
    <property type="component" value="Unassembled WGS sequence"/>
</dbReference>
<proteinExistence type="predicted"/>
<dbReference type="AlphaFoldDB" id="A0A7Y0LFB7"/>
<sequence length="122" mass="14167">MKTNSQFHIEKELYVDHIDIKLTGTASARQIKAFYQDTFNVADEKQVNKLLVDTSRLILDYDSLEILQVMKSLKENLSRFKVARVVPSIGHKQLLIQQIAENKQLDVRNFADKQTATNWLFD</sequence>
<gene>
    <name evidence="1" type="ORF">HII17_17125</name>
</gene>